<dbReference type="PANTHER" id="PTHR33452:SF1">
    <property type="entry name" value="INNER MEMBRANE PROTEIN YPHA-RELATED"/>
    <property type="match status" value="1"/>
</dbReference>
<dbReference type="RefSeq" id="WP_185661993.1">
    <property type="nucleotide sequence ID" value="NZ_CAWPOO010000013.1"/>
</dbReference>
<evidence type="ECO:0000256" key="2">
    <source>
        <dbReference type="ARBA" id="ARBA00006679"/>
    </source>
</evidence>
<dbReference type="PANTHER" id="PTHR33452">
    <property type="entry name" value="OXIDOREDUCTASE CATD-RELATED"/>
    <property type="match status" value="1"/>
</dbReference>
<gene>
    <name evidence="8" type="ORF">H5P27_18950</name>
</gene>
<keyword evidence="5 7" id="KW-1133">Transmembrane helix</keyword>
<evidence type="ECO:0000313" key="8">
    <source>
        <dbReference type="EMBL" id="MBC2608141.1"/>
    </source>
</evidence>
<protein>
    <submittedName>
        <fullName evidence="8">DoxX family protein</fullName>
    </submittedName>
</protein>
<evidence type="ECO:0000256" key="6">
    <source>
        <dbReference type="ARBA" id="ARBA00023136"/>
    </source>
</evidence>
<evidence type="ECO:0000256" key="4">
    <source>
        <dbReference type="ARBA" id="ARBA00022692"/>
    </source>
</evidence>
<organism evidence="8 9">
    <name type="scientific">Pelagicoccus albus</name>
    <dbReference type="NCBI Taxonomy" id="415222"/>
    <lineage>
        <taxon>Bacteria</taxon>
        <taxon>Pseudomonadati</taxon>
        <taxon>Verrucomicrobiota</taxon>
        <taxon>Opitutia</taxon>
        <taxon>Puniceicoccales</taxon>
        <taxon>Pelagicoccaceae</taxon>
        <taxon>Pelagicoccus</taxon>
    </lineage>
</organism>
<name>A0A7X1B9G7_9BACT</name>
<accession>A0A7X1B9G7</accession>
<comment type="caution">
    <text evidence="8">The sequence shown here is derived from an EMBL/GenBank/DDBJ whole genome shotgun (WGS) entry which is preliminary data.</text>
</comment>
<feature type="transmembrane region" description="Helical" evidence="7">
    <location>
        <begin position="58"/>
        <end position="79"/>
    </location>
</feature>
<feature type="transmembrane region" description="Helical" evidence="7">
    <location>
        <begin position="86"/>
        <end position="103"/>
    </location>
</feature>
<dbReference type="InterPro" id="IPR051907">
    <property type="entry name" value="DoxX-like_oxidoreductase"/>
</dbReference>
<dbReference type="AlphaFoldDB" id="A0A7X1B9G7"/>
<keyword evidence="9" id="KW-1185">Reference proteome</keyword>
<evidence type="ECO:0000313" key="9">
    <source>
        <dbReference type="Proteomes" id="UP000526501"/>
    </source>
</evidence>
<sequence length="139" mass="14423">MKSPLAGLGKLDYIGILFYRVGVGALLAFHGFPIITGGGDVWTDVGSAAAIASLPSAFFEYVGLASGVIQFAGGILLVLGLFTRATSLTLSVVVGFALANLIVESSFHLSFMVHLQVTLALLGLLFIGPGRLSLDRKGI</sequence>
<dbReference type="EMBL" id="JACHVC010000013">
    <property type="protein sequence ID" value="MBC2608141.1"/>
    <property type="molecule type" value="Genomic_DNA"/>
</dbReference>
<evidence type="ECO:0000256" key="5">
    <source>
        <dbReference type="ARBA" id="ARBA00022989"/>
    </source>
</evidence>
<reference evidence="8 9" key="1">
    <citation type="submission" date="2020-07" db="EMBL/GenBank/DDBJ databases">
        <authorList>
            <person name="Feng X."/>
        </authorList>
    </citation>
    <scope>NUCLEOTIDE SEQUENCE [LARGE SCALE GENOMIC DNA]</scope>
    <source>
        <strain evidence="8 9">JCM23202</strain>
    </source>
</reference>
<keyword evidence="4 7" id="KW-0812">Transmembrane</keyword>
<comment type="subcellular location">
    <subcellularLocation>
        <location evidence="1">Cell membrane</location>
        <topology evidence="1">Multi-pass membrane protein</topology>
    </subcellularLocation>
</comment>
<feature type="transmembrane region" description="Helical" evidence="7">
    <location>
        <begin position="109"/>
        <end position="127"/>
    </location>
</feature>
<dbReference type="GO" id="GO:0005886">
    <property type="term" value="C:plasma membrane"/>
    <property type="evidence" value="ECO:0007669"/>
    <property type="project" value="UniProtKB-SubCell"/>
</dbReference>
<evidence type="ECO:0000256" key="3">
    <source>
        <dbReference type="ARBA" id="ARBA00022475"/>
    </source>
</evidence>
<proteinExistence type="inferred from homology"/>
<dbReference type="Pfam" id="PF07681">
    <property type="entry name" value="DoxX"/>
    <property type="match status" value="1"/>
</dbReference>
<evidence type="ECO:0000256" key="7">
    <source>
        <dbReference type="SAM" id="Phobius"/>
    </source>
</evidence>
<comment type="similarity">
    <text evidence="2">Belongs to the DoxX family.</text>
</comment>
<dbReference type="InterPro" id="IPR032808">
    <property type="entry name" value="DoxX"/>
</dbReference>
<dbReference type="Proteomes" id="UP000526501">
    <property type="component" value="Unassembled WGS sequence"/>
</dbReference>
<keyword evidence="6 7" id="KW-0472">Membrane</keyword>
<keyword evidence="3" id="KW-1003">Cell membrane</keyword>
<feature type="transmembrane region" description="Helical" evidence="7">
    <location>
        <begin position="12"/>
        <end position="38"/>
    </location>
</feature>
<evidence type="ECO:0000256" key="1">
    <source>
        <dbReference type="ARBA" id="ARBA00004651"/>
    </source>
</evidence>